<comment type="caution">
    <text evidence="2">The sequence shown here is derived from an EMBL/GenBank/DDBJ whole genome shotgun (WGS) entry which is preliminary data.</text>
</comment>
<organism evidence="2 3">
    <name type="scientific">Symbiodinium pilosum</name>
    <name type="common">Dinoflagellate</name>
    <dbReference type="NCBI Taxonomy" id="2952"/>
    <lineage>
        <taxon>Eukaryota</taxon>
        <taxon>Sar</taxon>
        <taxon>Alveolata</taxon>
        <taxon>Dinophyceae</taxon>
        <taxon>Suessiales</taxon>
        <taxon>Symbiodiniaceae</taxon>
        <taxon>Symbiodinium</taxon>
    </lineage>
</organism>
<protein>
    <submittedName>
        <fullName evidence="2">Rmt2 protein</fullName>
    </submittedName>
</protein>
<feature type="domain" description="Fibronectin type-III" evidence="1">
    <location>
        <begin position="1"/>
        <end position="69"/>
    </location>
</feature>
<gene>
    <name evidence="2" type="primary">rmt2</name>
    <name evidence="2" type="ORF">SPIL2461_LOCUS5909</name>
</gene>
<keyword evidence="3" id="KW-1185">Reference proteome</keyword>
<dbReference type="Proteomes" id="UP000649617">
    <property type="component" value="Unassembled WGS sequence"/>
</dbReference>
<evidence type="ECO:0000313" key="3">
    <source>
        <dbReference type="Proteomes" id="UP000649617"/>
    </source>
</evidence>
<dbReference type="AlphaFoldDB" id="A0A812MYS0"/>
<dbReference type="InterPro" id="IPR036116">
    <property type="entry name" value="FN3_sf"/>
</dbReference>
<proteinExistence type="predicted"/>
<evidence type="ECO:0000259" key="1">
    <source>
        <dbReference type="PROSITE" id="PS50853"/>
    </source>
</evidence>
<dbReference type="PROSITE" id="PS50853">
    <property type="entry name" value="FN3"/>
    <property type="match status" value="1"/>
</dbReference>
<feature type="non-terminal residue" evidence="2">
    <location>
        <position position="1"/>
    </location>
</feature>
<sequence length="187" mass="20508">WELQLRPFQGDWFLAEECISSLHADVNCTVTEGLQSQTKYDTRVRAYCLDPLAKGNWTEVLGLFTTPAIPADRPLVGLETLGPRQMKFFFDPQESWDCSFVAFVGELREADTGEIVDAQRGDSVSRAANETLLCVPAERVGAQCVLTGLMSNTTYIVTICETCSNPQAEVCAEAMNTTLSMNPDAVG</sequence>
<dbReference type="EMBL" id="CAJNIZ010008665">
    <property type="protein sequence ID" value="CAE7269897.1"/>
    <property type="molecule type" value="Genomic_DNA"/>
</dbReference>
<accession>A0A812MYS0</accession>
<dbReference type="OrthoDB" id="19014at2759"/>
<feature type="non-terminal residue" evidence="2">
    <location>
        <position position="187"/>
    </location>
</feature>
<dbReference type="SUPFAM" id="SSF49265">
    <property type="entry name" value="Fibronectin type III"/>
    <property type="match status" value="1"/>
</dbReference>
<evidence type="ECO:0000313" key="2">
    <source>
        <dbReference type="EMBL" id="CAE7269897.1"/>
    </source>
</evidence>
<reference evidence="2" key="1">
    <citation type="submission" date="2021-02" db="EMBL/GenBank/DDBJ databases">
        <authorList>
            <person name="Dougan E. K."/>
            <person name="Rhodes N."/>
            <person name="Thang M."/>
            <person name="Chan C."/>
        </authorList>
    </citation>
    <scope>NUCLEOTIDE SEQUENCE</scope>
</reference>
<dbReference type="InterPro" id="IPR003961">
    <property type="entry name" value="FN3_dom"/>
</dbReference>
<name>A0A812MYS0_SYMPI</name>